<reference evidence="2 3" key="1">
    <citation type="journal article" date="2017" name="Front. Microbiol.">
        <title>New Insights into the Diversity of the Genus Faecalibacterium.</title>
        <authorList>
            <person name="Benevides L."/>
            <person name="Burman S."/>
            <person name="Martin R."/>
            <person name="Robert V."/>
            <person name="Thomas M."/>
            <person name="Miquel S."/>
            <person name="Chain F."/>
            <person name="Sokol H."/>
            <person name="Bermudez-Humaran L.G."/>
            <person name="Morrison M."/>
            <person name="Langella P."/>
            <person name="Azevedo V.A."/>
            <person name="Chatel J.M."/>
            <person name="Soares S."/>
        </authorList>
    </citation>
    <scope>NUCLEOTIDE SEQUENCE [LARGE SCALE GENOMIC DNA]</scope>
    <source>
        <strain evidence="3">CNCM I-4540</strain>
    </source>
</reference>
<keyword evidence="1" id="KW-0812">Transmembrane</keyword>
<sequence>MHAFQTAASAFCIACICAEITTLLVGAGWAGRCIKAVAGLYILVILFRLAPQMKLELKSAAAAAPAAVSIQSTETSLLQGTQERLEADLCAECERRFGTKVKLEITLTRTEQTVRAEKVLVILPAACTSAEQSRIAAYLQQELGMAPILEVQEDTE</sequence>
<evidence type="ECO:0008006" key="4">
    <source>
        <dbReference type="Google" id="ProtNLM"/>
    </source>
</evidence>
<feature type="transmembrane region" description="Helical" evidence="1">
    <location>
        <begin position="27"/>
        <end position="49"/>
    </location>
</feature>
<keyword evidence="1" id="KW-1133">Transmembrane helix</keyword>
<dbReference type="EMBL" id="NMTQ01000036">
    <property type="protein sequence ID" value="PDX57922.1"/>
    <property type="molecule type" value="Genomic_DNA"/>
</dbReference>
<organism evidence="2 3">
    <name type="scientific">Faecalibacterium langellae</name>
    <dbReference type="NCBI Taxonomy" id="3435293"/>
    <lineage>
        <taxon>Bacteria</taxon>
        <taxon>Bacillati</taxon>
        <taxon>Bacillota</taxon>
        <taxon>Clostridia</taxon>
        <taxon>Eubacteriales</taxon>
        <taxon>Oscillospiraceae</taxon>
        <taxon>Faecalibacterium</taxon>
    </lineage>
</organism>
<keyword evidence="1" id="KW-0472">Membrane</keyword>
<comment type="caution">
    <text evidence="2">The sequence shown here is derived from an EMBL/GenBank/DDBJ whole genome shotgun (WGS) entry which is preliminary data.</text>
</comment>
<accession>A0A2A6Z993</accession>
<dbReference type="AlphaFoldDB" id="A0A2A6Z993"/>
<gene>
    <name evidence="2" type="ORF">CGS46_11165</name>
</gene>
<evidence type="ECO:0000256" key="1">
    <source>
        <dbReference type="SAM" id="Phobius"/>
    </source>
</evidence>
<protein>
    <recommendedName>
        <fullName evidence="4">Stage III sporulation protein AF</fullName>
    </recommendedName>
</protein>
<keyword evidence="3" id="KW-1185">Reference proteome</keyword>
<name>A0A2A6Z993_9FIRM</name>
<evidence type="ECO:0000313" key="3">
    <source>
        <dbReference type="Proteomes" id="UP000220752"/>
    </source>
</evidence>
<evidence type="ECO:0000313" key="2">
    <source>
        <dbReference type="EMBL" id="PDX57922.1"/>
    </source>
</evidence>
<proteinExistence type="predicted"/>
<dbReference type="Proteomes" id="UP000220752">
    <property type="component" value="Unassembled WGS sequence"/>
</dbReference>